<sequence>MTLEEIKQALKKQLAIELDVHSQATYIERSTLSIDENTIIRHLYVD</sequence>
<gene>
    <name evidence="1" type="ORF">PBRASI_LOCUS5293</name>
</gene>
<name>A0A9N9B7F1_9GLOM</name>
<protein>
    <submittedName>
        <fullName evidence="1">1276_t:CDS:1</fullName>
    </submittedName>
</protein>
<dbReference type="Proteomes" id="UP000789739">
    <property type="component" value="Unassembled WGS sequence"/>
</dbReference>
<keyword evidence="2" id="KW-1185">Reference proteome</keyword>
<organism evidence="1 2">
    <name type="scientific">Paraglomus brasilianum</name>
    <dbReference type="NCBI Taxonomy" id="144538"/>
    <lineage>
        <taxon>Eukaryota</taxon>
        <taxon>Fungi</taxon>
        <taxon>Fungi incertae sedis</taxon>
        <taxon>Mucoromycota</taxon>
        <taxon>Glomeromycotina</taxon>
        <taxon>Glomeromycetes</taxon>
        <taxon>Paraglomerales</taxon>
        <taxon>Paraglomeraceae</taxon>
        <taxon>Paraglomus</taxon>
    </lineage>
</organism>
<proteinExistence type="predicted"/>
<dbReference type="EMBL" id="CAJVPI010000605">
    <property type="protein sequence ID" value="CAG8555088.1"/>
    <property type="molecule type" value="Genomic_DNA"/>
</dbReference>
<dbReference type="AlphaFoldDB" id="A0A9N9B7F1"/>
<evidence type="ECO:0000313" key="1">
    <source>
        <dbReference type="EMBL" id="CAG8555088.1"/>
    </source>
</evidence>
<accession>A0A9N9B7F1</accession>
<comment type="caution">
    <text evidence="1">The sequence shown here is derived from an EMBL/GenBank/DDBJ whole genome shotgun (WGS) entry which is preliminary data.</text>
</comment>
<reference evidence="1" key="1">
    <citation type="submission" date="2021-06" db="EMBL/GenBank/DDBJ databases">
        <authorList>
            <person name="Kallberg Y."/>
            <person name="Tangrot J."/>
            <person name="Rosling A."/>
        </authorList>
    </citation>
    <scope>NUCLEOTIDE SEQUENCE</scope>
    <source>
        <strain evidence="1">BR232B</strain>
    </source>
</reference>
<evidence type="ECO:0000313" key="2">
    <source>
        <dbReference type="Proteomes" id="UP000789739"/>
    </source>
</evidence>